<name>A0A1J5RIK2_9ZZZZ</name>
<dbReference type="AlphaFoldDB" id="A0A1J5RIK2"/>
<reference evidence="2" key="1">
    <citation type="submission" date="2016-10" db="EMBL/GenBank/DDBJ databases">
        <title>Sequence of Gallionella enrichment culture.</title>
        <authorList>
            <person name="Poehlein A."/>
            <person name="Muehling M."/>
            <person name="Daniel R."/>
        </authorList>
    </citation>
    <scope>NUCLEOTIDE SEQUENCE</scope>
</reference>
<sequence>MNTTIPPGLRTARHEFQRGLLEWLRHDAAGVVRMRNAVAVVADQRAEEGTLWPVALAWLESLTDRDIAADAWRLCARIDAQLRSLLRGSDAGAPTLARELRQRLGEPPAGATILSATLYDLYLAEARALLAVLERELTPDQMLSMIAAACNLGEISATVGMVPIERLAQALAGALARAADPDQAARMLLRRAVETLRTMTEAVAERRPVEQQAQLAAALDRLGA</sequence>
<dbReference type="Pfam" id="PF26379">
    <property type="entry name" value="FimL_2nd"/>
    <property type="match status" value="1"/>
</dbReference>
<dbReference type="InterPro" id="IPR036641">
    <property type="entry name" value="HPT_dom_sf"/>
</dbReference>
<evidence type="ECO:0000259" key="1">
    <source>
        <dbReference type="Pfam" id="PF26379"/>
    </source>
</evidence>
<dbReference type="EMBL" id="MLJW01000157">
    <property type="protein sequence ID" value="OIQ95910.1"/>
    <property type="molecule type" value="Genomic_DNA"/>
</dbReference>
<dbReference type="SUPFAM" id="SSF47226">
    <property type="entry name" value="Histidine-containing phosphotransfer domain, HPT domain"/>
    <property type="match status" value="1"/>
</dbReference>
<dbReference type="Gene3D" id="1.20.120.160">
    <property type="entry name" value="HPT domain"/>
    <property type="match status" value="1"/>
</dbReference>
<protein>
    <recommendedName>
        <fullName evidence="1">Scaffold protein FimL second domain-containing protein</fullName>
    </recommendedName>
</protein>
<evidence type="ECO:0000313" key="2">
    <source>
        <dbReference type="EMBL" id="OIQ95910.1"/>
    </source>
</evidence>
<comment type="caution">
    <text evidence="2">The sequence shown here is derived from an EMBL/GenBank/DDBJ whole genome shotgun (WGS) entry which is preliminary data.</text>
</comment>
<proteinExistence type="predicted"/>
<feature type="domain" description="Scaffold protein FimL second" evidence="1">
    <location>
        <begin position="8"/>
        <end position="100"/>
    </location>
</feature>
<organism evidence="2">
    <name type="scientific">mine drainage metagenome</name>
    <dbReference type="NCBI Taxonomy" id="410659"/>
    <lineage>
        <taxon>unclassified sequences</taxon>
        <taxon>metagenomes</taxon>
        <taxon>ecological metagenomes</taxon>
    </lineage>
</organism>
<dbReference type="GO" id="GO:0000160">
    <property type="term" value="P:phosphorelay signal transduction system"/>
    <property type="evidence" value="ECO:0007669"/>
    <property type="project" value="InterPro"/>
</dbReference>
<dbReference type="InterPro" id="IPR058661">
    <property type="entry name" value="FimL_2nd"/>
</dbReference>
<gene>
    <name evidence="2" type="ORF">GALL_220430</name>
</gene>
<accession>A0A1J5RIK2</accession>